<dbReference type="EMBL" id="QGGY01000010">
    <property type="protein sequence ID" value="PWJ74101.1"/>
    <property type="molecule type" value="Genomic_DNA"/>
</dbReference>
<reference evidence="1 2" key="1">
    <citation type="submission" date="2018-05" db="EMBL/GenBank/DDBJ databases">
        <authorList>
            <person name="Goeker M."/>
            <person name="Huntemann M."/>
            <person name="Clum A."/>
            <person name="Pillay M."/>
            <person name="Palaniappan K."/>
            <person name="Varghese N."/>
            <person name="Mikhailova N."/>
            <person name="Stamatis D."/>
            <person name="Reddy T."/>
            <person name="Daum C."/>
            <person name="Shapiro N."/>
            <person name="Ivanova N."/>
            <person name="Kyrpides N."/>
            <person name="Woyke T."/>
        </authorList>
    </citation>
    <scope>NUCLEOTIDE SEQUENCE [LARGE SCALE GENOMIC DNA]</scope>
    <source>
        <strain evidence="1 2">DSM 26524</strain>
    </source>
</reference>
<keyword evidence="2" id="KW-1185">Reference proteome</keyword>
<dbReference type="Proteomes" id="UP000245412">
    <property type="component" value="Unassembled WGS sequence"/>
</dbReference>
<evidence type="ECO:0000313" key="1">
    <source>
        <dbReference type="EMBL" id="PWJ74101.1"/>
    </source>
</evidence>
<protein>
    <submittedName>
        <fullName evidence="1">Uncharacterized protein</fullName>
    </submittedName>
</protein>
<organism evidence="1 2">
    <name type="scientific">Murimonas intestini</name>
    <dbReference type="NCBI Taxonomy" id="1337051"/>
    <lineage>
        <taxon>Bacteria</taxon>
        <taxon>Bacillati</taxon>
        <taxon>Bacillota</taxon>
        <taxon>Clostridia</taxon>
        <taxon>Lachnospirales</taxon>
        <taxon>Lachnospiraceae</taxon>
        <taxon>Murimonas</taxon>
    </lineage>
</organism>
<sequence length="179" mass="20417">MRKENVTIKPSLTLPEKISMTKFLFSSYFTTPEGYGDNTFSYTPYLKELSEITAFFTYCVEGLTFEPLSESPEESTNNAESGIESIYDAVKDDTELMASYENVHSPDSRYPLLTAQLMDIRKDVEDMVDFEKKLLLSKQRDALSELLDTLKNKINDIDVSGLDINEFFRAVGMPENKEV</sequence>
<dbReference type="AlphaFoldDB" id="A0AB73T1X3"/>
<proteinExistence type="predicted"/>
<gene>
    <name evidence="1" type="ORF">C7383_110141</name>
</gene>
<accession>A0AB73T1X3</accession>
<evidence type="ECO:0000313" key="2">
    <source>
        <dbReference type="Proteomes" id="UP000245412"/>
    </source>
</evidence>
<comment type="caution">
    <text evidence="1">The sequence shown here is derived from an EMBL/GenBank/DDBJ whole genome shotgun (WGS) entry which is preliminary data.</text>
</comment>
<dbReference type="RefSeq" id="WP_109747438.1">
    <property type="nucleotide sequence ID" value="NZ_JANKBI010000009.1"/>
</dbReference>
<name>A0AB73T1X3_9FIRM</name>